<reference evidence="10" key="1">
    <citation type="journal article" date="2021" name="Nat. Commun.">
        <title>Genetic determinants of endophytism in the Arabidopsis root mycobiome.</title>
        <authorList>
            <person name="Mesny F."/>
            <person name="Miyauchi S."/>
            <person name="Thiergart T."/>
            <person name="Pickel B."/>
            <person name="Atanasova L."/>
            <person name="Karlsson M."/>
            <person name="Huettel B."/>
            <person name="Barry K.W."/>
            <person name="Haridas S."/>
            <person name="Chen C."/>
            <person name="Bauer D."/>
            <person name="Andreopoulos W."/>
            <person name="Pangilinan J."/>
            <person name="LaButti K."/>
            <person name="Riley R."/>
            <person name="Lipzen A."/>
            <person name="Clum A."/>
            <person name="Drula E."/>
            <person name="Henrissat B."/>
            <person name="Kohler A."/>
            <person name="Grigoriev I.V."/>
            <person name="Martin F.M."/>
            <person name="Hacquard S."/>
        </authorList>
    </citation>
    <scope>NUCLEOTIDE SEQUENCE</scope>
    <source>
        <strain evidence="10">MPI-CAGE-AT-0021</strain>
    </source>
</reference>
<dbReference type="AlphaFoldDB" id="A0A9P9DUW2"/>
<keyword evidence="6" id="KW-0520">NAD</keyword>
<dbReference type="InterPro" id="IPR011032">
    <property type="entry name" value="GroES-like_sf"/>
</dbReference>
<evidence type="ECO:0000256" key="7">
    <source>
        <dbReference type="RuleBase" id="RU361277"/>
    </source>
</evidence>
<organism evidence="10 11">
    <name type="scientific">Dactylonectria estremocensis</name>
    <dbReference type="NCBI Taxonomy" id="1079267"/>
    <lineage>
        <taxon>Eukaryota</taxon>
        <taxon>Fungi</taxon>
        <taxon>Dikarya</taxon>
        <taxon>Ascomycota</taxon>
        <taxon>Pezizomycotina</taxon>
        <taxon>Sordariomycetes</taxon>
        <taxon>Hypocreomycetidae</taxon>
        <taxon>Hypocreales</taxon>
        <taxon>Nectriaceae</taxon>
        <taxon>Dactylonectria</taxon>
    </lineage>
</organism>
<evidence type="ECO:0000256" key="2">
    <source>
        <dbReference type="ARBA" id="ARBA00008072"/>
    </source>
</evidence>
<dbReference type="OrthoDB" id="3941538at2759"/>
<keyword evidence="5" id="KW-0560">Oxidoreductase</keyword>
<keyword evidence="3 7" id="KW-0479">Metal-binding</keyword>
<feature type="domain" description="Alcohol dehydrogenase-like N-terminal" evidence="9">
    <location>
        <begin position="13"/>
        <end position="112"/>
    </location>
</feature>
<protein>
    <submittedName>
        <fullName evidence="10">Alcohol dehydrogenase</fullName>
    </submittedName>
</protein>
<evidence type="ECO:0000313" key="10">
    <source>
        <dbReference type="EMBL" id="KAH7124976.1"/>
    </source>
</evidence>
<comment type="caution">
    <text evidence="10">The sequence shown here is derived from an EMBL/GenBank/DDBJ whole genome shotgun (WGS) entry which is preliminary data.</text>
</comment>
<name>A0A9P9DUW2_9HYPO</name>
<dbReference type="EMBL" id="JAGMUU010000024">
    <property type="protein sequence ID" value="KAH7124976.1"/>
    <property type="molecule type" value="Genomic_DNA"/>
</dbReference>
<evidence type="ECO:0000256" key="4">
    <source>
        <dbReference type="ARBA" id="ARBA00022833"/>
    </source>
</evidence>
<dbReference type="Gene3D" id="3.90.180.10">
    <property type="entry name" value="Medium-chain alcohol dehydrogenases, catalytic domain"/>
    <property type="match status" value="1"/>
</dbReference>
<keyword evidence="11" id="KW-1185">Reference proteome</keyword>
<dbReference type="InterPro" id="IPR036291">
    <property type="entry name" value="NAD(P)-bd_dom_sf"/>
</dbReference>
<evidence type="ECO:0000256" key="5">
    <source>
        <dbReference type="ARBA" id="ARBA00023002"/>
    </source>
</evidence>
<gene>
    <name evidence="10" type="ORF">B0J13DRAFT_647030</name>
</gene>
<dbReference type="SUPFAM" id="SSF51735">
    <property type="entry name" value="NAD(P)-binding Rossmann-fold domains"/>
    <property type="match status" value="1"/>
</dbReference>
<dbReference type="InterPro" id="IPR002328">
    <property type="entry name" value="ADH_Zn_CS"/>
</dbReference>
<comment type="similarity">
    <text evidence="2 7">Belongs to the zinc-containing alcohol dehydrogenase family.</text>
</comment>
<evidence type="ECO:0000259" key="9">
    <source>
        <dbReference type="Pfam" id="PF08240"/>
    </source>
</evidence>
<dbReference type="InterPro" id="IPR013149">
    <property type="entry name" value="ADH-like_C"/>
</dbReference>
<evidence type="ECO:0000256" key="1">
    <source>
        <dbReference type="ARBA" id="ARBA00001947"/>
    </source>
</evidence>
<dbReference type="Gene3D" id="3.40.50.720">
    <property type="entry name" value="NAD(P)-binding Rossmann-like Domain"/>
    <property type="match status" value="1"/>
</dbReference>
<dbReference type="PROSITE" id="PS00059">
    <property type="entry name" value="ADH_ZINC"/>
    <property type="match status" value="1"/>
</dbReference>
<dbReference type="GO" id="GO:0008270">
    <property type="term" value="F:zinc ion binding"/>
    <property type="evidence" value="ECO:0007669"/>
    <property type="project" value="InterPro"/>
</dbReference>
<dbReference type="SUPFAM" id="SSF50129">
    <property type="entry name" value="GroES-like"/>
    <property type="match status" value="1"/>
</dbReference>
<evidence type="ECO:0000313" key="11">
    <source>
        <dbReference type="Proteomes" id="UP000717696"/>
    </source>
</evidence>
<dbReference type="Proteomes" id="UP000717696">
    <property type="component" value="Unassembled WGS sequence"/>
</dbReference>
<dbReference type="PANTHER" id="PTHR42813">
    <property type="entry name" value="ZINC-TYPE ALCOHOL DEHYDROGENASE-LIKE"/>
    <property type="match status" value="1"/>
</dbReference>
<evidence type="ECO:0000256" key="6">
    <source>
        <dbReference type="ARBA" id="ARBA00023027"/>
    </source>
</evidence>
<evidence type="ECO:0000256" key="3">
    <source>
        <dbReference type="ARBA" id="ARBA00022723"/>
    </source>
</evidence>
<feature type="domain" description="Alcohol dehydrogenase-like C-terminal" evidence="8">
    <location>
        <begin position="156"/>
        <end position="225"/>
    </location>
</feature>
<dbReference type="PANTHER" id="PTHR42813:SF3">
    <property type="entry name" value="GLUTATHIONE-INDEPENDENT FORMALDEHYDE DEHYDROGENASE"/>
    <property type="match status" value="1"/>
</dbReference>
<dbReference type="Pfam" id="PF08240">
    <property type="entry name" value="ADH_N"/>
    <property type="match status" value="1"/>
</dbReference>
<dbReference type="GO" id="GO:0016491">
    <property type="term" value="F:oxidoreductase activity"/>
    <property type="evidence" value="ECO:0007669"/>
    <property type="project" value="UniProtKB-KW"/>
</dbReference>
<dbReference type="Pfam" id="PF00107">
    <property type="entry name" value="ADH_zinc_N"/>
    <property type="match status" value="1"/>
</dbReference>
<proteinExistence type="inferred from homology"/>
<accession>A0A9P9DUW2</accession>
<dbReference type="InterPro" id="IPR013154">
    <property type="entry name" value="ADH-like_N"/>
</dbReference>
<evidence type="ECO:0000259" key="8">
    <source>
        <dbReference type="Pfam" id="PF00107"/>
    </source>
</evidence>
<comment type="cofactor">
    <cofactor evidence="1 7">
        <name>Zn(2+)</name>
        <dbReference type="ChEBI" id="CHEBI:29105"/>
    </cofactor>
</comment>
<sequence length="348" mass="36855">MRAVAWYGQPRCVRITSSAICGSDLHFYHGYGGSPNVPWGLGHEAVGFVSEIGDAVTTLNVGDYVIIPDNADDGQWGPAHPLSFGTGAENYGGLQAEYARVPFADNSLIQIPINSTHSEAELDYLMVADVFTTGWHSLTYSGFEAGDSVAVFGAGPVGLLAAYSAILRGASRVYVVDRIERRLEIAKSIGAVAIDFSAEDPIAAILAQEPEGVTRSLDCVGFESTNSTGQMQTGIVLEQMIGVTTIYGGMGIAGVYNGGSNSTSGAPFAGMLPAEIPFPMAALWRKGLQVGSGIVLPLLRAPPLLELIASSKASPSFVVSAEISIEEAPEYYKRYSDHLENKVVIRFP</sequence>
<keyword evidence="4 7" id="KW-0862">Zinc</keyword>